<dbReference type="InterPro" id="IPR036217">
    <property type="entry name" value="MethylDNA_cys_MeTrfase_DNAb"/>
</dbReference>
<dbReference type="Gene3D" id="1.10.150.20">
    <property type="entry name" value="5' to 3' exonuclease, C-terminal subdomain"/>
    <property type="match status" value="1"/>
</dbReference>
<evidence type="ECO:0000256" key="1">
    <source>
        <dbReference type="ARBA" id="ARBA00022763"/>
    </source>
</evidence>
<dbReference type="InterPro" id="IPR036388">
    <property type="entry name" value="WH-like_DNA-bd_sf"/>
</dbReference>
<dbReference type="Proteomes" id="UP000030011">
    <property type="component" value="Unassembled WGS sequence"/>
</dbReference>
<dbReference type="Gene3D" id="1.10.10.10">
    <property type="entry name" value="Winged helix-like DNA-binding domain superfamily/Winged helix DNA-binding domain"/>
    <property type="match status" value="1"/>
</dbReference>
<dbReference type="CDD" id="cd06445">
    <property type="entry name" value="ATase"/>
    <property type="match status" value="1"/>
</dbReference>
<dbReference type="EMBL" id="AVPK01000008">
    <property type="protein sequence ID" value="KGN36793.1"/>
    <property type="molecule type" value="Genomic_DNA"/>
</dbReference>
<dbReference type="RefSeq" id="WP_084764523.1">
    <property type="nucleotide sequence ID" value="NZ_AVPK01000008.1"/>
</dbReference>
<dbReference type="GO" id="GO:0008168">
    <property type="term" value="F:methyltransferase activity"/>
    <property type="evidence" value="ECO:0007669"/>
    <property type="project" value="UniProtKB-KW"/>
</dbReference>
<organism evidence="3 4">
    <name type="scientific">Knoellia subterranea KCTC 19937</name>
    <dbReference type="NCBI Taxonomy" id="1385521"/>
    <lineage>
        <taxon>Bacteria</taxon>
        <taxon>Bacillati</taxon>
        <taxon>Actinomycetota</taxon>
        <taxon>Actinomycetes</taxon>
        <taxon>Micrococcales</taxon>
        <taxon>Intrasporangiaceae</taxon>
        <taxon>Knoellia</taxon>
    </lineage>
</organism>
<dbReference type="PANTHER" id="PTHR42942:SF1">
    <property type="entry name" value="ALKYLTRANSFERASE-LIKE PROTEIN 1"/>
    <property type="match status" value="1"/>
</dbReference>
<dbReference type="InterPro" id="IPR014048">
    <property type="entry name" value="MethylDNA_cys_MeTrfase_DNA-bd"/>
</dbReference>
<gene>
    <name evidence="3" type="ORF">N803_17420</name>
</gene>
<dbReference type="STRING" id="1385521.N803_17420"/>
<dbReference type="OrthoDB" id="9132167at2"/>
<keyword evidence="1" id="KW-0227">DNA damage</keyword>
<name>A0A0A0JI36_9MICO</name>
<dbReference type="Pfam" id="PF01035">
    <property type="entry name" value="DNA_binding_1"/>
    <property type="match status" value="1"/>
</dbReference>
<protein>
    <submittedName>
        <fullName evidence="3">Methyltransferase</fullName>
    </submittedName>
</protein>
<evidence type="ECO:0000259" key="2">
    <source>
        <dbReference type="Pfam" id="PF01035"/>
    </source>
</evidence>
<keyword evidence="3" id="KW-0489">Methyltransferase</keyword>
<evidence type="ECO:0000313" key="3">
    <source>
        <dbReference type="EMBL" id="KGN36793.1"/>
    </source>
</evidence>
<dbReference type="InterPro" id="IPR052520">
    <property type="entry name" value="ATL_DNA_repair"/>
</dbReference>
<accession>A0A0A0JI36</accession>
<sequence length="176" mass="19074">MASELTIERVLTLVELVPRGRVVSYGDLAAIVGIGPRQVGAFMRHHSEGLPWWRITNAAGDLPPPLLTQARPHWADEGILVKRNGLGCRIADYRADLEALAAAYRQRIAATLEAMGTPLPKTSNPAQNAMEHVGITTLEELSEWTRADIAALHGMGPKALGILDSALTDADLEWKP</sequence>
<dbReference type="SUPFAM" id="SSF47789">
    <property type="entry name" value="C-terminal domain of RNA polymerase alpha subunit"/>
    <property type="match status" value="1"/>
</dbReference>
<comment type="caution">
    <text evidence="3">The sequence shown here is derived from an EMBL/GenBank/DDBJ whole genome shotgun (WGS) entry which is preliminary data.</text>
</comment>
<dbReference type="AlphaFoldDB" id="A0A0A0JI36"/>
<keyword evidence="4" id="KW-1185">Reference proteome</keyword>
<feature type="domain" description="Methylated-DNA-[protein]-cysteine S-methyltransferase DNA binding" evidence="2">
    <location>
        <begin position="8"/>
        <end position="63"/>
    </location>
</feature>
<dbReference type="PANTHER" id="PTHR42942">
    <property type="entry name" value="6-O-METHYLGUANINE DNA METHYLTRANSFERASE"/>
    <property type="match status" value="1"/>
</dbReference>
<proteinExistence type="predicted"/>
<dbReference type="SUPFAM" id="SSF46767">
    <property type="entry name" value="Methylated DNA-protein cysteine methyltransferase, C-terminal domain"/>
    <property type="match status" value="1"/>
</dbReference>
<reference evidence="3 4" key="1">
    <citation type="submission" date="2013-08" db="EMBL/GenBank/DDBJ databases">
        <title>The genome sequence of Knoellia subterranea.</title>
        <authorList>
            <person name="Zhu W."/>
            <person name="Wang G."/>
        </authorList>
    </citation>
    <scope>NUCLEOTIDE SEQUENCE [LARGE SCALE GENOMIC DNA]</scope>
    <source>
        <strain evidence="3 4">KCTC 19937</strain>
    </source>
</reference>
<keyword evidence="3" id="KW-0808">Transferase</keyword>
<dbReference type="eggNOG" id="COG3695">
    <property type="taxonomic scope" value="Bacteria"/>
</dbReference>
<dbReference type="GO" id="GO:0006281">
    <property type="term" value="P:DNA repair"/>
    <property type="evidence" value="ECO:0007669"/>
    <property type="project" value="InterPro"/>
</dbReference>
<dbReference type="GO" id="GO:0032259">
    <property type="term" value="P:methylation"/>
    <property type="evidence" value="ECO:0007669"/>
    <property type="project" value="UniProtKB-KW"/>
</dbReference>
<evidence type="ECO:0000313" key="4">
    <source>
        <dbReference type="Proteomes" id="UP000030011"/>
    </source>
</evidence>